<evidence type="ECO:0000256" key="1">
    <source>
        <dbReference type="ARBA" id="ARBA00004651"/>
    </source>
</evidence>
<keyword evidence="4 6" id="KW-1133">Transmembrane helix</keyword>
<feature type="transmembrane region" description="Helical" evidence="6">
    <location>
        <begin position="7"/>
        <end position="25"/>
    </location>
</feature>
<evidence type="ECO:0000256" key="4">
    <source>
        <dbReference type="ARBA" id="ARBA00022989"/>
    </source>
</evidence>
<evidence type="ECO:0000256" key="6">
    <source>
        <dbReference type="SAM" id="Phobius"/>
    </source>
</evidence>
<proteinExistence type="predicted"/>
<dbReference type="GO" id="GO:0005886">
    <property type="term" value="C:plasma membrane"/>
    <property type="evidence" value="ECO:0007669"/>
    <property type="project" value="UniProtKB-SubCell"/>
</dbReference>
<evidence type="ECO:0000256" key="2">
    <source>
        <dbReference type="ARBA" id="ARBA00022475"/>
    </source>
</evidence>
<dbReference type="PIRSF" id="PIRSF019239">
    <property type="entry name" value="MrpE"/>
    <property type="match status" value="1"/>
</dbReference>
<dbReference type="eggNOG" id="arCOG03099">
    <property type="taxonomic scope" value="Archaea"/>
</dbReference>
<evidence type="ECO:0000256" key="5">
    <source>
        <dbReference type="ARBA" id="ARBA00023136"/>
    </source>
</evidence>
<keyword evidence="8" id="KW-1185">Reference proteome</keyword>
<feature type="transmembrane region" description="Helical" evidence="6">
    <location>
        <begin position="31"/>
        <end position="49"/>
    </location>
</feature>
<comment type="subcellular location">
    <subcellularLocation>
        <location evidence="1">Cell membrane</location>
        <topology evidence="1">Multi-pass membrane protein</topology>
    </subcellularLocation>
</comment>
<reference evidence="8" key="1">
    <citation type="journal article" date="2009" name="BMC Genomics">
        <title>The complete genome sequence of Staphylothermus marinus reveals differences in sulfur metabolism among heterotrophic Crenarchaeota.</title>
        <authorList>
            <person name="Anderson I.J."/>
            <person name="Dharmarajan L."/>
            <person name="Rodriguez J."/>
            <person name="Hooper S."/>
            <person name="Porat I."/>
            <person name="Ulrich L.E."/>
            <person name="Elkins J.G."/>
            <person name="Mavromatis K."/>
            <person name="Sun H."/>
            <person name="Land M."/>
            <person name="Lapidus A."/>
            <person name="Lucas S."/>
            <person name="Barry K."/>
            <person name="Huber H."/>
            <person name="Zhulin I.B."/>
            <person name="Whitman W.B."/>
            <person name="Mukhopadhyay B."/>
            <person name="Woese C."/>
            <person name="Bristow J."/>
            <person name="Kyrpides N."/>
        </authorList>
    </citation>
    <scope>NUCLEOTIDE SEQUENCE [LARGE SCALE GENOMIC DNA]</scope>
    <source>
        <strain evidence="8">ATCC 43588 / DSM 3639 / JCM 9404 / F1</strain>
    </source>
</reference>
<dbReference type="KEGG" id="smr:Smar_1070"/>
<organism evidence="7 8">
    <name type="scientific">Staphylothermus marinus (strain ATCC 43588 / DSM 3639 / JCM 9404 / F1)</name>
    <dbReference type="NCBI Taxonomy" id="399550"/>
    <lineage>
        <taxon>Archaea</taxon>
        <taxon>Thermoproteota</taxon>
        <taxon>Thermoprotei</taxon>
        <taxon>Desulfurococcales</taxon>
        <taxon>Desulfurococcaceae</taxon>
        <taxon>Staphylothermus</taxon>
    </lineage>
</organism>
<dbReference type="RefSeq" id="WP_011839359.1">
    <property type="nucleotide sequence ID" value="NC_009033.1"/>
</dbReference>
<dbReference type="HOGENOM" id="CLU_086615_2_2_2"/>
<dbReference type="AlphaFoldDB" id="A3DNF8"/>
<keyword evidence="2" id="KW-1003">Cell membrane</keyword>
<dbReference type="GO" id="GO:0008324">
    <property type="term" value="F:monoatomic cation transmembrane transporter activity"/>
    <property type="evidence" value="ECO:0007669"/>
    <property type="project" value="InterPro"/>
</dbReference>
<accession>A3DNF8</accession>
<dbReference type="STRING" id="399550.Smar_1070"/>
<keyword evidence="3 6" id="KW-0812">Transmembrane</keyword>
<dbReference type="Pfam" id="PF01899">
    <property type="entry name" value="MNHE"/>
    <property type="match status" value="1"/>
</dbReference>
<dbReference type="OrthoDB" id="85180at2157"/>
<dbReference type="PANTHER" id="PTHR34584">
    <property type="entry name" value="NA(+)/H(+) ANTIPORTER SUBUNIT E1"/>
    <property type="match status" value="1"/>
</dbReference>
<reference evidence="7 8" key="2">
    <citation type="journal article" date="2009" name="Stand. Genomic Sci.">
        <title>Complete genome sequence of Staphylothermus marinus Stetter and Fiala 1986 type strain F1.</title>
        <authorList>
            <person name="Anderson I.J."/>
            <person name="Sun H."/>
            <person name="Lapidus A."/>
            <person name="Copeland A."/>
            <person name="Glavina Del Rio T."/>
            <person name="Tice H."/>
            <person name="Dalin E."/>
            <person name="Lucas S."/>
            <person name="Barry K."/>
            <person name="Land M."/>
            <person name="Richardson P."/>
            <person name="Huber H."/>
            <person name="Kyrpides N.C."/>
        </authorList>
    </citation>
    <scope>NUCLEOTIDE SEQUENCE [LARGE SCALE GENOMIC DNA]</scope>
    <source>
        <strain evidence="8">ATCC 43588 / DSM 3639 / JCM 9404 / F1</strain>
    </source>
</reference>
<dbReference type="GeneID" id="4907828"/>
<evidence type="ECO:0000313" key="8">
    <source>
        <dbReference type="Proteomes" id="UP000000254"/>
    </source>
</evidence>
<evidence type="ECO:0000256" key="3">
    <source>
        <dbReference type="ARBA" id="ARBA00022692"/>
    </source>
</evidence>
<evidence type="ECO:0000313" key="7">
    <source>
        <dbReference type="EMBL" id="ABN70168.1"/>
    </source>
</evidence>
<name>A3DNF8_STAMF</name>
<dbReference type="InterPro" id="IPR002758">
    <property type="entry name" value="Cation_antiport_E"/>
</dbReference>
<sequence>MYELKRSIPAIIVSFIIYIIFTGSISLYDVLTGIMVAVIIGLLTGVFIVENPGKALSIRRALYMLKYIIWYFLVAETKAHLDVIKRALSPKPYLNPGIIRIPYNVSTDYAMTLIANSITNTPGTVVVDINQDKKLFYVHWIDTKTRDPIKAWKIISSKFESYAQKIFD</sequence>
<keyword evidence="5 6" id="KW-0472">Membrane</keyword>
<dbReference type="EMBL" id="CP000575">
    <property type="protein sequence ID" value="ABN70168.1"/>
    <property type="molecule type" value="Genomic_DNA"/>
</dbReference>
<dbReference type="Proteomes" id="UP000000254">
    <property type="component" value="Chromosome"/>
</dbReference>
<gene>
    <name evidence="7" type="ordered locus">Smar_1070</name>
</gene>
<dbReference type="PANTHER" id="PTHR34584:SF1">
    <property type="entry name" value="NA(+)_H(+) ANTIPORTER SUBUNIT E1"/>
    <property type="match status" value="1"/>
</dbReference>
<protein>
    <submittedName>
        <fullName evidence="7">Cation antiporter</fullName>
    </submittedName>
</protein>